<proteinExistence type="predicted"/>
<gene>
    <name evidence="1" type="ORF">BDM02DRAFT_3127678</name>
</gene>
<evidence type="ECO:0000313" key="1">
    <source>
        <dbReference type="EMBL" id="KAF9650533.1"/>
    </source>
</evidence>
<organism evidence="1 2">
    <name type="scientific">Thelephora ganbajun</name>
    <name type="common">Ganba fungus</name>
    <dbReference type="NCBI Taxonomy" id="370292"/>
    <lineage>
        <taxon>Eukaryota</taxon>
        <taxon>Fungi</taxon>
        <taxon>Dikarya</taxon>
        <taxon>Basidiomycota</taxon>
        <taxon>Agaricomycotina</taxon>
        <taxon>Agaricomycetes</taxon>
        <taxon>Thelephorales</taxon>
        <taxon>Thelephoraceae</taxon>
        <taxon>Thelephora</taxon>
    </lineage>
</organism>
<dbReference type="EMBL" id="MU117984">
    <property type="protein sequence ID" value="KAF9650533.1"/>
    <property type="molecule type" value="Genomic_DNA"/>
</dbReference>
<accession>A0ACB6ZM98</accession>
<sequence>MRIQPFRGETLLAIFKFRNPAPLLEHLEIYGYPLDHISRLPRDFLGCHVPSLRFLIWGGSLLPAPSELYNLTHPSLYDADEASTSLHVVLRVLSSAPLLEYLSISILDAGVVQGPTPVHDIRLDFLRHLHLASGAALSQAIPHFKAPQLKELSLTLPSYVGVPTIADLLPSDSYPLIMETTSMEFYIGPGDSAIELKGKGIKVRVNTLFPDFEATFNFFSNMTIFPIAQITRLMLRRIVRPLIARMGEFTNLEMLDLMYCQEDAEVLSALSPSPQSVSPVPCPRLIVVVVAFYYPTTHVVDSFKQMVRLRKEAENPLVNVNFRYFDGIHEMLDIEELNGWLGQAPPLE</sequence>
<reference evidence="1" key="1">
    <citation type="submission" date="2019-10" db="EMBL/GenBank/DDBJ databases">
        <authorList>
            <consortium name="DOE Joint Genome Institute"/>
            <person name="Kuo A."/>
            <person name="Miyauchi S."/>
            <person name="Kiss E."/>
            <person name="Drula E."/>
            <person name="Kohler A."/>
            <person name="Sanchez-Garcia M."/>
            <person name="Andreopoulos B."/>
            <person name="Barry K.W."/>
            <person name="Bonito G."/>
            <person name="Buee M."/>
            <person name="Carver A."/>
            <person name="Chen C."/>
            <person name="Cichocki N."/>
            <person name="Clum A."/>
            <person name="Culley D."/>
            <person name="Crous P.W."/>
            <person name="Fauchery L."/>
            <person name="Girlanda M."/>
            <person name="Hayes R."/>
            <person name="Keri Z."/>
            <person name="Labutti K."/>
            <person name="Lipzen A."/>
            <person name="Lombard V."/>
            <person name="Magnuson J."/>
            <person name="Maillard F."/>
            <person name="Morin E."/>
            <person name="Murat C."/>
            <person name="Nolan M."/>
            <person name="Ohm R."/>
            <person name="Pangilinan J."/>
            <person name="Pereira M."/>
            <person name="Perotto S."/>
            <person name="Peter M."/>
            <person name="Riley R."/>
            <person name="Sitrit Y."/>
            <person name="Stielow B."/>
            <person name="Szollosi G."/>
            <person name="Zifcakova L."/>
            <person name="Stursova M."/>
            <person name="Spatafora J.W."/>
            <person name="Tedersoo L."/>
            <person name="Vaario L.-M."/>
            <person name="Yamada A."/>
            <person name="Yan M."/>
            <person name="Wang P."/>
            <person name="Xu J."/>
            <person name="Bruns T."/>
            <person name="Baldrian P."/>
            <person name="Vilgalys R."/>
            <person name="Henrissat B."/>
            <person name="Grigoriev I.V."/>
            <person name="Hibbett D."/>
            <person name="Nagy L.G."/>
            <person name="Martin F.M."/>
        </authorList>
    </citation>
    <scope>NUCLEOTIDE SEQUENCE</scope>
    <source>
        <strain evidence="1">P2</strain>
    </source>
</reference>
<evidence type="ECO:0000313" key="2">
    <source>
        <dbReference type="Proteomes" id="UP000886501"/>
    </source>
</evidence>
<keyword evidence="2" id="KW-1185">Reference proteome</keyword>
<dbReference type="Proteomes" id="UP000886501">
    <property type="component" value="Unassembled WGS sequence"/>
</dbReference>
<reference evidence="1" key="2">
    <citation type="journal article" date="2020" name="Nat. Commun.">
        <title>Large-scale genome sequencing of mycorrhizal fungi provides insights into the early evolution of symbiotic traits.</title>
        <authorList>
            <person name="Miyauchi S."/>
            <person name="Kiss E."/>
            <person name="Kuo A."/>
            <person name="Drula E."/>
            <person name="Kohler A."/>
            <person name="Sanchez-Garcia M."/>
            <person name="Morin E."/>
            <person name="Andreopoulos B."/>
            <person name="Barry K.W."/>
            <person name="Bonito G."/>
            <person name="Buee M."/>
            <person name="Carver A."/>
            <person name="Chen C."/>
            <person name="Cichocki N."/>
            <person name="Clum A."/>
            <person name="Culley D."/>
            <person name="Crous P.W."/>
            <person name="Fauchery L."/>
            <person name="Girlanda M."/>
            <person name="Hayes R.D."/>
            <person name="Keri Z."/>
            <person name="LaButti K."/>
            <person name="Lipzen A."/>
            <person name="Lombard V."/>
            <person name="Magnuson J."/>
            <person name="Maillard F."/>
            <person name="Murat C."/>
            <person name="Nolan M."/>
            <person name="Ohm R.A."/>
            <person name="Pangilinan J."/>
            <person name="Pereira M.F."/>
            <person name="Perotto S."/>
            <person name="Peter M."/>
            <person name="Pfister S."/>
            <person name="Riley R."/>
            <person name="Sitrit Y."/>
            <person name="Stielow J.B."/>
            <person name="Szollosi G."/>
            <person name="Zifcakova L."/>
            <person name="Stursova M."/>
            <person name="Spatafora J.W."/>
            <person name="Tedersoo L."/>
            <person name="Vaario L.M."/>
            <person name="Yamada A."/>
            <person name="Yan M."/>
            <person name="Wang P."/>
            <person name="Xu J."/>
            <person name="Bruns T."/>
            <person name="Baldrian P."/>
            <person name="Vilgalys R."/>
            <person name="Dunand C."/>
            <person name="Henrissat B."/>
            <person name="Grigoriev I.V."/>
            <person name="Hibbett D."/>
            <person name="Nagy L.G."/>
            <person name="Martin F.M."/>
        </authorList>
    </citation>
    <scope>NUCLEOTIDE SEQUENCE</scope>
    <source>
        <strain evidence="1">P2</strain>
    </source>
</reference>
<protein>
    <submittedName>
        <fullName evidence="1">Uncharacterized protein</fullName>
    </submittedName>
</protein>
<comment type="caution">
    <text evidence="1">The sequence shown here is derived from an EMBL/GenBank/DDBJ whole genome shotgun (WGS) entry which is preliminary data.</text>
</comment>
<name>A0ACB6ZM98_THEGA</name>